<proteinExistence type="predicted"/>
<sequence length="141" mass="15430">MGEANGRLEKRGLAGIEADLLKAEEAFADADARFKEAEQDRRAALETINLHQREMDEAFAELRKLSIPGTRWRSEQAGGEEPLELHSEDIVTDGRRVAAGEPSLTSEATKKAFAKDFELLKASAKARNDDPVLKVVASPKG</sequence>
<protein>
    <recommendedName>
        <fullName evidence="4">Phage major capsid protein</fullName>
    </recommendedName>
</protein>
<feature type="coiled-coil region" evidence="1">
    <location>
        <begin position="20"/>
        <end position="54"/>
    </location>
</feature>
<keyword evidence="3" id="KW-1185">Reference proteome</keyword>
<evidence type="ECO:0000256" key="1">
    <source>
        <dbReference type="SAM" id="Coils"/>
    </source>
</evidence>
<dbReference type="Proteomes" id="UP001215827">
    <property type="component" value="Chromosome"/>
</dbReference>
<evidence type="ECO:0008006" key="4">
    <source>
        <dbReference type="Google" id="ProtNLM"/>
    </source>
</evidence>
<dbReference type="RefSeq" id="WP_278014734.1">
    <property type="nucleotide sequence ID" value="NZ_CP121106.1"/>
</dbReference>
<dbReference type="EMBL" id="CP121106">
    <property type="protein sequence ID" value="WFL75966.1"/>
    <property type="molecule type" value="Genomic_DNA"/>
</dbReference>
<name>A0ABY8FSD9_9SPHN</name>
<evidence type="ECO:0000313" key="3">
    <source>
        <dbReference type="Proteomes" id="UP001215827"/>
    </source>
</evidence>
<organism evidence="2 3">
    <name type="scientific">Altererythrobacter arenosus</name>
    <dbReference type="NCBI Taxonomy" id="3032592"/>
    <lineage>
        <taxon>Bacteria</taxon>
        <taxon>Pseudomonadati</taxon>
        <taxon>Pseudomonadota</taxon>
        <taxon>Alphaproteobacteria</taxon>
        <taxon>Sphingomonadales</taxon>
        <taxon>Erythrobacteraceae</taxon>
        <taxon>Altererythrobacter</taxon>
    </lineage>
</organism>
<reference evidence="2 3" key="1">
    <citation type="submission" date="2023-03" db="EMBL/GenBank/DDBJ databases">
        <title>Altererythrobacter sp. CAU 1644 isolated from sand.</title>
        <authorList>
            <person name="Kim W."/>
        </authorList>
    </citation>
    <scope>NUCLEOTIDE SEQUENCE [LARGE SCALE GENOMIC DNA]</scope>
    <source>
        <strain evidence="2 3">CAU 1644</strain>
    </source>
</reference>
<gene>
    <name evidence="2" type="ORF">P7228_08065</name>
</gene>
<accession>A0ABY8FSD9</accession>
<keyword evidence="1" id="KW-0175">Coiled coil</keyword>
<evidence type="ECO:0000313" key="2">
    <source>
        <dbReference type="EMBL" id="WFL75966.1"/>
    </source>
</evidence>